<evidence type="ECO:0000256" key="2">
    <source>
        <dbReference type="ARBA" id="ARBA00022670"/>
    </source>
</evidence>
<dbReference type="RefSeq" id="WP_077847409.1">
    <property type="nucleotide sequence ID" value="NZ_LZZM01000152.1"/>
</dbReference>
<dbReference type="Proteomes" id="UP000190890">
    <property type="component" value="Unassembled WGS sequence"/>
</dbReference>
<keyword evidence="3 5" id="KW-0378">Hydrolase</keyword>
<dbReference type="GO" id="GO:0004252">
    <property type="term" value="F:serine-type endopeptidase activity"/>
    <property type="evidence" value="ECO:0007669"/>
    <property type="project" value="UniProtKB-UniRule"/>
</dbReference>
<gene>
    <name evidence="7" type="ORF">CLPUN_22710</name>
</gene>
<proteinExistence type="inferred from homology"/>
<dbReference type="InterPro" id="IPR015500">
    <property type="entry name" value="Peptidase_S8_subtilisin-rel"/>
</dbReference>
<dbReference type="PANTHER" id="PTHR43806">
    <property type="entry name" value="PEPTIDASE S8"/>
    <property type="match status" value="1"/>
</dbReference>
<keyword evidence="8" id="KW-1185">Reference proteome</keyword>
<organism evidence="7 8">
    <name type="scientific">Clostridium puniceum</name>
    <dbReference type="NCBI Taxonomy" id="29367"/>
    <lineage>
        <taxon>Bacteria</taxon>
        <taxon>Bacillati</taxon>
        <taxon>Bacillota</taxon>
        <taxon>Clostridia</taxon>
        <taxon>Eubacteriales</taxon>
        <taxon>Clostridiaceae</taxon>
        <taxon>Clostridium</taxon>
    </lineage>
</organism>
<dbReference type="CDD" id="cd07478">
    <property type="entry name" value="Peptidases_S8_CspA-like"/>
    <property type="match status" value="1"/>
</dbReference>
<dbReference type="InterPro" id="IPR050131">
    <property type="entry name" value="Peptidase_S8_subtilisin-like"/>
</dbReference>
<dbReference type="PANTHER" id="PTHR43806:SF11">
    <property type="entry name" value="CEREVISIN-RELATED"/>
    <property type="match status" value="1"/>
</dbReference>
<dbReference type="InterPro" id="IPR036852">
    <property type="entry name" value="Peptidase_S8/S53_dom_sf"/>
</dbReference>
<accession>A0A1S8TIH0</accession>
<evidence type="ECO:0000256" key="5">
    <source>
        <dbReference type="PROSITE-ProRule" id="PRU01240"/>
    </source>
</evidence>
<dbReference type="EMBL" id="LZZM01000152">
    <property type="protein sequence ID" value="OOM77372.1"/>
    <property type="molecule type" value="Genomic_DNA"/>
</dbReference>
<evidence type="ECO:0000259" key="6">
    <source>
        <dbReference type="Pfam" id="PF00082"/>
    </source>
</evidence>
<feature type="active site" description="Charge relay system" evidence="5">
    <location>
        <position position="191"/>
    </location>
</feature>
<evidence type="ECO:0000256" key="3">
    <source>
        <dbReference type="ARBA" id="ARBA00022801"/>
    </source>
</evidence>
<comment type="caution">
    <text evidence="7">The sequence shown here is derived from an EMBL/GenBank/DDBJ whole genome shotgun (WGS) entry which is preliminary data.</text>
</comment>
<dbReference type="Gene3D" id="3.40.50.200">
    <property type="entry name" value="Peptidase S8/S53 domain"/>
    <property type="match status" value="1"/>
</dbReference>
<dbReference type="AlphaFoldDB" id="A0A1S8TIH0"/>
<dbReference type="SUPFAM" id="SSF52743">
    <property type="entry name" value="Subtilisin-like"/>
    <property type="match status" value="1"/>
</dbReference>
<name>A0A1S8TIH0_9CLOT</name>
<evidence type="ECO:0000313" key="7">
    <source>
        <dbReference type="EMBL" id="OOM77372.1"/>
    </source>
</evidence>
<feature type="domain" description="Peptidase S8/S53" evidence="6">
    <location>
        <begin position="108"/>
        <end position="233"/>
    </location>
</feature>
<dbReference type="InterPro" id="IPR000209">
    <property type="entry name" value="Peptidase_S8/S53_dom"/>
</dbReference>
<dbReference type="Gene3D" id="2.60.120.1290">
    <property type="match status" value="1"/>
</dbReference>
<protein>
    <submittedName>
        <fullName evidence="7">Subtilase family protein</fullName>
    </submittedName>
</protein>
<evidence type="ECO:0000313" key="8">
    <source>
        <dbReference type="Proteomes" id="UP000190890"/>
    </source>
</evidence>
<keyword evidence="2 5" id="KW-0645">Protease</keyword>
<dbReference type="InterPro" id="IPR017310">
    <property type="entry name" value="Pept_S8A_subtilisin_clostridia"/>
</dbReference>
<dbReference type="STRING" id="29367.CLPUN_22710"/>
<dbReference type="OrthoDB" id="2744137at2"/>
<dbReference type="PIRSF" id="PIRSF037894">
    <property type="entry name" value="Subtilisin_rel_CspABC"/>
    <property type="match status" value="1"/>
</dbReference>
<feature type="active site" description="Charge relay system" evidence="5">
    <location>
        <position position="117"/>
    </location>
</feature>
<dbReference type="PRINTS" id="PR00723">
    <property type="entry name" value="SUBTILISIN"/>
</dbReference>
<keyword evidence="4 5" id="KW-0720">Serine protease</keyword>
<dbReference type="InterPro" id="IPR034045">
    <property type="entry name" value="Pep_S8_CspA-like"/>
</dbReference>
<feature type="active site" description="Charge relay system" evidence="5">
    <location>
        <position position="510"/>
    </location>
</feature>
<comment type="similarity">
    <text evidence="1 5">Belongs to the peptidase S8 family.</text>
</comment>
<sequence length="577" mass="63358">MESKYPTPDDFLKNPDYFSYLVKYQGNIKEEVSKYAGYYVVILNDTYAIVCVQREIIAKGIDINTGAPYFSTIVYVQPAEFFTLQEVSPIEASGVQFLQLELPLALTGKGVNIAVVDSGIDFLSDEFIDSNGQTRIECIWDQTISSNKKAQNSMVNFGTLYTKDQIQEAINAQKEGKLPYDIVPSKDELGHGTNMSGIIGATGKSPNLKGIAPDCNFVIVKLLIDPAFKKWFTVEVPEFNITSVFAALEFLYRYALTNYKPLVIYLPVGSSLGSHKGNGILEQYVDFICLNSGIAVVTGAGNECVNGGHASGILSSVDSTSSMQLTVSPEQKDLWLEIWIDAPNIMSLDIISPSGENTGILAALINATNYYTFTFENTKIKVNYYLPEENTGDELIRIRFYDLQPGVWKLRLSGDSILDGKYNAWIPQKGISIGGTRFIPSDIYGTNTNPATSNLIITAAAYNQNNKTLLDYSGMSLIDNYVNIINVAAGGVNAITVAPNNNTAIVNGTSVSAAIVAGACILLFEWGIVDGNDRFMYSQTLVTYLSRGTIRRVGDIYPNPQWGYGMLNILTMFQNMK</sequence>
<evidence type="ECO:0000256" key="1">
    <source>
        <dbReference type="ARBA" id="ARBA00011073"/>
    </source>
</evidence>
<feature type="domain" description="Peptidase S8/S53" evidence="6">
    <location>
        <begin position="448"/>
        <end position="524"/>
    </location>
</feature>
<dbReference type="GO" id="GO:0006508">
    <property type="term" value="P:proteolysis"/>
    <property type="evidence" value="ECO:0007669"/>
    <property type="project" value="UniProtKB-KW"/>
</dbReference>
<dbReference type="PROSITE" id="PS51892">
    <property type="entry name" value="SUBTILASE"/>
    <property type="match status" value="1"/>
</dbReference>
<reference evidence="7 8" key="1">
    <citation type="submission" date="2016-05" db="EMBL/GenBank/DDBJ databases">
        <title>Microbial solvent formation.</title>
        <authorList>
            <person name="Poehlein A."/>
            <person name="Montoya Solano J.D."/>
            <person name="Flitsch S."/>
            <person name="Krabben P."/>
            <person name="Duerre P."/>
            <person name="Daniel R."/>
        </authorList>
    </citation>
    <scope>NUCLEOTIDE SEQUENCE [LARGE SCALE GENOMIC DNA]</scope>
    <source>
        <strain evidence="7 8">DSM 2619</strain>
    </source>
</reference>
<dbReference type="Pfam" id="PF00082">
    <property type="entry name" value="Peptidase_S8"/>
    <property type="match status" value="2"/>
</dbReference>
<evidence type="ECO:0000256" key="4">
    <source>
        <dbReference type="ARBA" id="ARBA00022825"/>
    </source>
</evidence>